<dbReference type="GO" id="GO:0000731">
    <property type="term" value="P:DNA synthesis involved in DNA repair"/>
    <property type="evidence" value="ECO:0007669"/>
    <property type="project" value="TreeGrafter"/>
</dbReference>
<proteinExistence type="predicted"/>
<keyword evidence="1" id="KW-0227">DNA damage</keyword>
<dbReference type="Pfam" id="PF13304">
    <property type="entry name" value="AAA_21"/>
    <property type="match status" value="1"/>
</dbReference>
<evidence type="ECO:0000313" key="3">
    <source>
        <dbReference type="EMBL" id="GLK11819.1"/>
    </source>
</evidence>
<feature type="domain" description="ATPase AAA-type core" evidence="2">
    <location>
        <begin position="32"/>
        <end position="384"/>
    </location>
</feature>
<dbReference type="Proteomes" id="UP001143474">
    <property type="component" value="Unassembled WGS sequence"/>
</dbReference>
<dbReference type="GO" id="GO:0006302">
    <property type="term" value="P:double-strand break repair"/>
    <property type="evidence" value="ECO:0007669"/>
    <property type="project" value="TreeGrafter"/>
</dbReference>
<dbReference type="InterPro" id="IPR027417">
    <property type="entry name" value="P-loop_NTPase"/>
</dbReference>
<dbReference type="PANTHER" id="PTHR32182">
    <property type="entry name" value="DNA REPLICATION AND REPAIR PROTEIN RECF"/>
    <property type="match status" value="1"/>
</dbReference>
<protein>
    <recommendedName>
        <fullName evidence="2">ATPase AAA-type core domain-containing protein</fullName>
    </recommendedName>
</protein>
<dbReference type="PIRSF" id="PIRSF029347">
    <property type="entry name" value="RecF"/>
    <property type="match status" value="1"/>
</dbReference>
<dbReference type="InterPro" id="IPR003959">
    <property type="entry name" value="ATPase_AAA_core"/>
</dbReference>
<evidence type="ECO:0000256" key="1">
    <source>
        <dbReference type="ARBA" id="ARBA00023236"/>
    </source>
</evidence>
<dbReference type="PANTHER" id="PTHR32182:SF22">
    <property type="entry name" value="ATP-DEPENDENT ENDONUCLEASE, OLD FAMILY-RELATED"/>
    <property type="match status" value="1"/>
</dbReference>
<gene>
    <name evidence="3" type="ORF">GCM10017600_52270</name>
</gene>
<dbReference type="InterPro" id="IPR014555">
    <property type="entry name" value="RecF-like"/>
</dbReference>
<name>A0A9W6I5Y8_9ACTN</name>
<dbReference type="GO" id="GO:0005524">
    <property type="term" value="F:ATP binding"/>
    <property type="evidence" value="ECO:0007669"/>
    <property type="project" value="InterPro"/>
</dbReference>
<keyword evidence="1" id="KW-0742">SOS response</keyword>
<dbReference type="EMBL" id="BSEV01000013">
    <property type="protein sequence ID" value="GLK11819.1"/>
    <property type="molecule type" value="Genomic_DNA"/>
</dbReference>
<evidence type="ECO:0000259" key="2">
    <source>
        <dbReference type="Pfam" id="PF13304"/>
    </source>
</evidence>
<evidence type="ECO:0000313" key="4">
    <source>
        <dbReference type="Proteomes" id="UP001143474"/>
    </source>
</evidence>
<comment type="caution">
    <text evidence="3">The sequence shown here is derived from an EMBL/GenBank/DDBJ whole genome shotgun (WGS) entry which is preliminary data.</text>
</comment>
<reference evidence="3" key="2">
    <citation type="submission" date="2023-01" db="EMBL/GenBank/DDBJ databases">
        <authorList>
            <person name="Sun Q."/>
            <person name="Evtushenko L."/>
        </authorList>
    </citation>
    <scope>NUCLEOTIDE SEQUENCE</scope>
    <source>
        <strain evidence="3">VKM Ac-2007</strain>
    </source>
</reference>
<keyword evidence="4" id="KW-1185">Reference proteome</keyword>
<accession>A0A9W6I5Y8</accession>
<dbReference type="AlphaFoldDB" id="A0A9W6I5Y8"/>
<sequence length="455" mass="50061">MYGSDMKPRLTELRLTEFKTFSEATLPLGGMTTLIGRNSSGKSNALDGLEVLSRLATGADIVDALDSRRGDEGPLRGGVEGCPPHGADRFQLGCTVLAPDRLGDSYFAIKLDVTVQVRPEPEIVSERLVGLSGKRRSTRDPVRQILHDLIRTSETNPESGTIDATWYNGRRGRDPRSSFRSDRLLTSQLPLRLAGETEAERRVVTAAQDVLETLRGVFHLDPVPHLMRQYVPSRDIRLRRTAENLSAVIDHMERHDPERFRQLVCHVQSLVEHEVTDIEVIRSPLNDVMLALREDGAVTPAREMSDGLLRFAAIATSLLRQGQDLDLGARSAEGDRRSPALVIEELENGLHPSQAAQILGLVKQATQKAASQVIFTTHSPALLSALEAEDHKNVVVCSRDRETGLSHLQPLPDMDGYPSLMAQGDLGSIVTSGLLKQEPAQARDFTEFDRLMGIG</sequence>
<reference evidence="3" key="1">
    <citation type="journal article" date="2014" name="Int. J. Syst. Evol. Microbiol.">
        <title>Complete genome sequence of Corynebacterium casei LMG S-19264T (=DSM 44701T), isolated from a smear-ripened cheese.</title>
        <authorList>
            <consortium name="US DOE Joint Genome Institute (JGI-PGF)"/>
            <person name="Walter F."/>
            <person name="Albersmeier A."/>
            <person name="Kalinowski J."/>
            <person name="Ruckert C."/>
        </authorList>
    </citation>
    <scope>NUCLEOTIDE SEQUENCE</scope>
    <source>
        <strain evidence="3">VKM Ac-2007</strain>
    </source>
</reference>
<dbReference type="Gene3D" id="3.40.50.300">
    <property type="entry name" value="P-loop containing nucleotide triphosphate hydrolases"/>
    <property type="match status" value="2"/>
</dbReference>
<dbReference type="GO" id="GO:0009432">
    <property type="term" value="P:SOS response"/>
    <property type="evidence" value="ECO:0007669"/>
    <property type="project" value="UniProtKB-KW"/>
</dbReference>
<dbReference type="SUPFAM" id="SSF52540">
    <property type="entry name" value="P-loop containing nucleoside triphosphate hydrolases"/>
    <property type="match status" value="1"/>
</dbReference>
<organism evidence="3 4">
    <name type="scientific">Streptosporangium carneum</name>
    <dbReference type="NCBI Taxonomy" id="47481"/>
    <lineage>
        <taxon>Bacteria</taxon>
        <taxon>Bacillati</taxon>
        <taxon>Actinomycetota</taxon>
        <taxon>Actinomycetes</taxon>
        <taxon>Streptosporangiales</taxon>
        <taxon>Streptosporangiaceae</taxon>
        <taxon>Streptosporangium</taxon>
    </lineage>
</organism>
<dbReference type="GO" id="GO:0016887">
    <property type="term" value="F:ATP hydrolysis activity"/>
    <property type="evidence" value="ECO:0007669"/>
    <property type="project" value="InterPro"/>
</dbReference>